<name>A0A7R9DWQ0_TIMPO</name>
<evidence type="ECO:0000313" key="2">
    <source>
        <dbReference type="EMBL" id="CAD7421465.1"/>
    </source>
</evidence>
<reference evidence="2" key="1">
    <citation type="submission" date="2020-11" db="EMBL/GenBank/DDBJ databases">
        <authorList>
            <person name="Tran Van P."/>
        </authorList>
    </citation>
    <scope>NUCLEOTIDE SEQUENCE</scope>
</reference>
<gene>
    <name evidence="2" type="ORF">TPSB3V08_LOCUS14880</name>
</gene>
<sequence>MMVNLNLLPGASPQEDGSKSSSSQCTTPLTTVDRLRWLGEYWSGNKLTLPTGKKGANETYLLRLEEKILLMIGQTGPEWGRTINRYSFNYISPMTSLVLTDSSQMTSDSQHLGIYLNVDRQK</sequence>
<dbReference type="AlphaFoldDB" id="A0A7R9DWQ0"/>
<protein>
    <submittedName>
        <fullName evidence="2">Uncharacterized protein</fullName>
    </submittedName>
</protein>
<proteinExistence type="predicted"/>
<feature type="region of interest" description="Disordered" evidence="1">
    <location>
        <begin position="1"/>
        <end position="26"/>
    </location>
</feature>
<accession>A0A7R9DWQ0</accession>
<organism evidence="2">
    <name type="scientific">Timema poppense</name>
    <name type="common">Walking stick</name>
    <dbReference type="NCBI Taxonomy" id="170557"/>
    <lineage>
        <taxon>Eukaryota</taxon>
        <taxon>Metazoa</taxon>
        <taxon>Ecdysozoa</taxon>
        <taxon>Arthropoda</taxon>
        <taxon>Hexapoda</taxon>
        <taxon>Insecta</taxon>
        <taxon>Pterygota</taxon>
        <taxon>Neoptera</taxon>
        <taxon>Polyneoptera</taxon>
        <taxon>Phasmatodea</taxon>
        <taxon>Timematodea</taxon>
        <taxon>Timematoidea</taxon>
        <taxon>Timematidae</taxon>
        <taxon>Timema</taxon>
    </lineage>
</organism>
<evidence type="ECO:0000256" key="1">
    <source>
        <dbReference type="SAM" id="MobiDB-lite"/>
    </source>
</evidence>
<dbReference type="EMBL" id="OD051468">
    <property type="protein sequence ID" value="CAD7421465.1"/>
    <property type="molecule type" value="Genomic_DNA"/>
</dbReference>